<evidence type="ECO:0000256" key="4">
    <source>
        <dbReference type="ARBA" id="ARBA00022723"/>
    </source>
</evidence>
<evidence type="ECO:0000256" key="2">
    <source>
        <dbReference type="ARBA" id="ARBA00004613"/>
    </source>
</evidence>
<comment type="subcellular location">
    <subcellularLocation>
        <location evidence="2">Secreted</location>
    </subcellularLocation>
</comment>
<evidence type="ECO:0000256" key="1">
    <source>
        <dbReference type="ARBA" id="ARBA00001913"/>
    </source>
</evidence>
<comment type="cofactor">
    <cofactor evidence="1">
        <name>Ca(2+)</name>
        <dbReference type="ChEBI" id="CHEBI:29108"/>
    </cofactor>
</comment>
<evidence type="ECO:0000256" key="5">
    <source>
        <dbReference type="ARBA" id="ARBA00022729"/>
    </source>
</evidence>
<dbReference type="InterPro" id="IPR051005">
    <property type="entry name" value="Pentraxin_domain"/>
</dbReference>
<dbReference type="PANTHER" id="PTHR45869:SF7">
    <property type="entry name" value="C-REACTIVE PROTEIN"/>
    <property type="match status" value="1"/>
</dbReference>
<dbReference type="PROSITE" id="PS51828">
    <property type="entry name" value="PTX_2"/>
    <property type="match status" value="1"/>
</dbReference>
<comment type="similarity">
    <text evidence="8">Belongs to the pentraxin family.</text>
</comment>
<dbReference type="GO" id="GO:0005576">
    <property type="term" value="C:extracellular region"/>
    <property type="evidence" value="ECO:0007669"/>
    <property type="project" value="UniProtKB-SubCell"/>
</dbReference>
<evidence type="ECO:0000259" key="11">
    <source>
        <dbReference type="PROSITE" id="PS51828"/>
    </source>
</evidence>
<dbReference type="PRINTS" id="PR00895">
    <property type="entry name" value="PENTAXIN"/>
</dbReference>
<evidence type="ECO:0000313" key="13">
    <source>
        <dbReference type="Proteomes" id="UP001591681"/>
    </source>
</evidence>
<dbReference type="Proteomes" id="UP001591681">
    <property type="component" value="Unassembled WGS sequence"/>
</dbReference>
<evidence type="ECO:0000256" key="6">
    <source>
        <dbReference type="ARBA" id="ARBA00022837"/>
    </source>
</evidence>
<dbReference type="GO" id="GO:0046872">
    <property type="term" value="F:metal ion binding"/>
    <property type="evidence" value="ECO:0007669"/>
    <property type="project" value="UniProtKB-KW"/>
</dbReference>
<keyword evidence="6" id="KW-0106">Calcium</keyword>
<protein>
    <recommendedName>
        <fullName evidence="11">Pentraxin (PTX) domain-containing protein</fullName>
    </recommendedName>
</protein>
<feature type="region of interest" description="Disordered" evidence="10">
    <location>
        <begin position="19"/>
        <end position="38"/>
    </location>
</feature>
<evidence type="ECO:0000313" key="12">
    <source>
        <dbReference type="EMBL" id="KAL2083657.1"/>
    </source>
</evidence>
<sequence>MMKLLDHLLIEHGRLGKSQVKVTQPEDPDCVNKSQRGHTEDLSSRMKLFIVSLLFTACCAVPMDLSGKMFVFPVESATARVQLLPAESNFTSATVCFRYFSDLTRNYGLFSMASSASDNDFLVFKSAEVRRFDVFTRGQVARFDGIPSEQNTWYSMCSTWDGDSKLVQLWTNGSPSTKKAGFKGNLNGRPFIVLGQEQDSVGGGFDAGQSFVGMIGDVHMWNYVLSVCEIQAFASDLSFTPGNVINWRALEFISTGEVVLDQKLNACYRGQS</sequence>
<reference evidence="12 13" key="1">
    <citation type="submission" date="2024-09" db="EMBL/GenBank/DDBJ databases">
        <title>A chromosome-level genome assembly of Gray's grenadier anchovy, Coilia grayii.</title>
        <authorList>
            <person name="Fu Z."/>
        </authorList>
    </citation>
    <scope>NUCLEOTIDE SEQUENCE [LARGE SCALE GENOMIC DNA]</scope>
    <source>
        <strain evidence="12">G4</strain>
        <tissue evidence="12">Muscle</tissue>
    </source>
</reference>
<organism evidence="12 13">
    <name type="scientific">Coilia grayii</name>
    <name type="common">Gray's grenadier anchovy</name>
    <dbReference type="NCBI Taxonomy" id="363190"/>
    <lineage>
        <taxon>Eukaryota</taxon>
        <taxon>Metazoa</taxon>
        <taxon>Chordata</taxon>
        <taxon>Craniata</taxon>
        <taxon>Vertebrata</taxon>
        <taxon>Euteleostomi</taxon>
        <taxon>Actinopterygii</taxon>
        <taxon>Neopterygii</taxon>
        <taxon>Teleostei</taxon>
        <taxon>Clupei</taxon>
        <taxon>Clupeiformes</taxon>
        <taxon>Clupeoidei</taxon>
        <taxon>Engraulidae</taxon>
        <taxon>Coilinae</taxon>
        <taxon>Coilia</taxon>
    </lineage>
</organism>
<proteinExistence type="inferred from homology"/>
<keyword evidence="7" id="KW-1015">Disulfide bond</keyword>
<evidence type="ECO:0000256" key="3">
    <source>
        <dbReference type="ARBA" id="ARBA00022525"/>
    </source>
</evidence>
<feature type="domain" description="Pentraxin (PTX)" evidence="11">
    <location>
        <begin position="66"/>
        <end position="266"/>
    </location>
</feature>
<name>A0ABD1J923_9TELE</name>
<dbReference type="InterPro" id="IPR001759">
    <property type="entry name" value="PTX_dom"/>
</dbReference>
<dbReference type="SUPFAM" id="SSF49899">
    <property type="entry name" value="Concanavalin A-like lectins/glucanases"/>
    <property type="match status" value="1"/>
</dbReference>
<gene>
    <name evidence="12" type="ORF">ACEWY4_021430</name>
</gene>
<accession>A0ABD1J923</accession>
<keyword evidence="13" id="KW-1185">Reference proteome</keyword>
<evidence type="ECO:0000256" key="7">
    <source>
        <dbReference type="ARBA" id="ARBA00023157"/>
    </source>
</evidence>
<evidence type="ECO:0000256" key="10">
    <source>
        <dbReference type="SAM" id="MobiDB-lite"/>
    </source>
</evidence>
<keyword evidence="5" id="KW-0732">Signal</keyword>
<keyword evidence="3" id="KW-0964">Secreted</keyword>
<dbReference type="Gene3D" id="2.60.120.200">
    <property type="match status" value="1"/>
</dbReference>
<dbReference type="AlphaFoldDB" id="A0ABD1J923"/>
<dbReference type="PANTHER" id="PTHR45869">
    <property type="entry name" value="C-REACTIVE PROTEIN-RELATED"/>
    <property type="match status" value="1"/>
</dbReference>
<dbReference type="EMBL" id="JBHFQA010000018">
    <property type="protein sequence ID" value="KAL2083657.1"/>
    <property type="molecule type" value="Genomic_DNA"/>
</dbReference>
<dbReference type="InterPro" id="IPR013320">
    <property type="entry name" value="ConA-like_dom_sf"/>
</dbReference>
<evidence type="ECO:0000256" key="9">
    <source>
        <dbReference type="PROSITE-ProRule" id="PRU01172"/>
    </source>
</evidence>
<comment type="caution">
    <text evidence="12">The sequence shown here is derived from an EMBL/GenBank/DDBJ whole genome shotgun (WGS) entry which is preliminary data.</text>
</comment>
<evidence type="ECO:0000256" key="8">
    <source>
        <dbReference type="ARBA" id="ARBA00038102"/>
    </source>
</evidence>
<comment type="caution">
    <text evidence="9">Lacks conserved residue(s) required for the propagation of feature annotation.</text>
</comment>
<dbReference type="Pfam" id="PF00354">
    <property type="entry name" value="Pentaxin"/>
    <property type="match status" value="1"/>
</dbReference>
<dbReference type="SMART" id="SM00159">
    <property type="entry name" value="PTX"/>
    <property type="match status" value="1"/>
</dbReference>
<keyword evidence="4" id="KW-0479">Metal-binding</keyword>